<comment type="caution">
    <text evidence="3">The sequence shown here is derived from an EMBL/GenBank/DDBJ whole genome shotgun (WGS) entry which is preliminary data.</text>
</comment>
<keyword evidence="1" id="KW-0472">Membrane</keyword>
<dbReference type="Pfam" id="PF07853">
    <property type="entry name" value="DUF1648"/>
    <property type="match status" value="1"/>
</dbReference>
<reference evidence="3 4" key="1">
    <citation type="submission" date="2024-02" db="EMBL/GenBank/DDBJ databases">
        <authorList>
            <person name="Saticioglu I.B."/>
        </authorList>
    </citation>
    <scope>NUCLEOTIDE SEQUENCE [LARGE SCALE GENOMIC DNA]</scope>
    <source>
        <strain evidence="3 4">Mu-86</strain>
    </source>
</reference>
<evidence type="ECO:0000313" key="4">
    <source>
        <dbReference type="Proteomes" id="UP001368654"/>
    </source>
</evidence>
<dbReference type="InterPro" id="IPR012867">
    <property type="entry name" value="DUF1648"/>
</dbReference>
<sequence length="334" mass="34580">MTVESSLVARRFVLVAVVIPAVITLIGIVIQLIALPHVPATVATHWNAAGQPDGFAPAWLVPLTTLLLGLGVPALLALFAAPGLRRGDRGVTYRFLGATGTWVSALIVVLFTWTFVMQKGAESSAEATGIFLPLVVALVVATGLALVAWFLQPATETVRSLSRAPQDLALASGERVVWVHGAAMTPAVMWVLWGVSIVLTGAGIIAVAADSGASGWILATTGLVLLIAVGATTAFTVVVNHAGLTVRSVWGVPRFSVPLSDIAAVEVADVMPMGEFGGWGVRMAPGRFGVVLRAGQAIEVTRNDGRHFVVTTDDAETGASLLSALAERANAATT</sequence>
<feature type="transmembrane region" description="Helical" evidence="1">
    <location>
        <begin position="187"/>
        <end position="209"/>
    </location>
</feature>
<organism evidence="3 4">
    <name type="scientific">Microbacterium marmarense</name>
    <dbReference type="NCBI Taxonomy" id="3122051"/>
    <lineage>
        <taxon>Bacteria</taxon>
        <taxon>Bacillati</taxon>
        <taxon>Actinomycetota</taxon>
        <taxon>Actinomycetes</taxon>
        <taxon>Micrococcales</taxon>
        <taxon>Microbacteriaceae</taxon>
        <taxon>Microbacterium</taxon>
    </lineage>
</organism>
<dbReference type="Proteomes" id="UP001368654">
    <property type="component" value="Unassembled WGS sequence"/>
</dbReference>
<keyword evidence="1" id="KW-1133">Transmembrane helix</keyword>
<keyword evidence="1" id="KW-0812">Transmembrane</keyword>
<proteinExistence type="predicted"/>
<evidence type="ECO:0000313" key="3">
    <source>
        <dbReference type="EMBL" id="MEJ1155929.1"/>
    </source>
</evidence>
<feature type="transmembrane region" description="Helical" evidence="1">
    <location>
        <begin position="128"/>
        <end position="151"/>
    </location>
</feature>
<keyword evidence="4" id="KW-1185">Reference proteome</keyword>
<evidence type="ECO:0000256" key="1">
    <source>
        <dbReference type="SAM" id="Phobius"/>
    </source>
</evidence>
<feature type="transmembrane region" description="Helical" evidence="1">
    <location>
        <begin position="215"/>
        <end position="239"/>
    </location>
</feature>
<feature type="transmembrane region" description="Helical" evidence="1">
    <location>
        <begin position="55"/>
        <end position="81"/>
    </location>
</feature>
<accession>A0ABU8LWN5</accession>
<dbReference type="EMBL" id="JBBDGL010000002">
    <property type="protein sequence ID" value="MEJ1155929.1"/>
    <property type="molecule type" value="Genomic_DNA"/>
</dbReference>
<feature type="transmembrane region" description="Helical" evidence="1">
    <location>
        <begin position="12"/>
        <end position="35"/>
    </location>
</feature>
<feature type="domain" description="DUF1648" evidence="2">
    <location>
        <begin position="22"/>
        <end position="60"/>
    </location>
</feature>
<evidence type="ECO:0000259" key="2">
    <source>
        <dbReference type="Pfam" id="PF07853"/>
    </source>
</evidence>
<dbReference type="RefSeq" id="WP_337338333.1">
    <property type="nucleotide sequence ID" value="NZ_JBBDGL010000002.1"/>
</dbReference>
<protein>
    <submittedName>
        <fullName evidence="3">DUF1648 domain-containing protein</fullName>
    </submittedName>
</protein>
<feature type="transmembrane region" description="Helical" evidence="1">
    <location>
        <begin position="93"/>
        <end position="116"/>
    </location>
</feature>
<gene>
    <name evidence="3" type="ORF">WDU96_10025</name>
</gene>
<name>A0ABU8LWN5_9MICO</name>